<dbReference type="Proteomes" id="UP000244677">
    <property type="component" value="Chromosome"/>
</dbReference>
<dbReference type="Gene3D" id="1.10.1660.10">
    <property type="match status" value="1"/>
</dbReference>
<evidence type="ECO:0000313" key="1">
    <source>
        <dbReference type="EMBL" id="AWG26355.1"/>
    </source>
</evidence>
<dbReference type="RefSeq" id="WP_108737879.1">
    <property type="nucleotide sequence ID" value="NZ_CP020919.1"/>
</dbReference>
<organism evidence="1 2">
    <name type="scientific">Flavobacterium kingsejongi</name>
    <dbReference type="NCBI Taxonomy" id="1678728"/>
    <lineage>
        <taxon>Bacteria</taxon>
        <taxon>Pseudomonadati</taxon>
        <taxon>Bacteroidota</taxon>
        <taxon>Flavobacteriia</taxon>
        <taxon>Flavobacteriales</taxon>
        <taxon>Flavobacteriaceae</taxon>
        <taxon>Flavobacterium</taxon>
    </lineage>
</organism>
<keyword evidence="2" id="KW-1185">Reference proteome</keyword>
<dbReference type="Pfam" id="PF13591">
    <property type="entry name" value="MerR_2"/>
    <property type="match status" value="1"/>
</dbReference>
<proteinExistence type="predicted"/>
<evidence type="ECO:0000313" key="2">
    <source>
        <dbReference type="Proteomes" id="UP000244677"/>
    </source>
</evidence>
<accession>A0A2S1LRG5</accession>
<dbReference type="KEGG" id="fki:FK004_14515"/>
<evidence type="ECO:0008006" key="3">
    <source>
        <dbReference type="Google" id="ProtNLM"/>
    </source>
</evidence>
<dbReference type="EMBL" id="CP020919">
    <property type="protein sequence ID" value="AWG26355.1"/>
    <property type="molecule type" value="Genomic_DNA"/>
</dbReference>
<gene>
    <name evidence="1" type="ORF">FK004_14515</name>
</gene>
<protein>
    <recommendedName>
        <fullName evidence="3">MerR family transcriptional regulator</fullName>
    </recommendedName>
</protein>
<dbReference type="AlphaFoldDB" id="A0A2S1LRG5"/>
<name>A0A2S1LRG5_9FLAO</name>
<sequence length="95" mass="11045">MPTEYITVKTYCVHYNVTPDFILLLDEAGLIEIPEVDGEPSIALDYFPKLERYINLHYDLRINIEGIDVVTNLLDRVSTLQNEINSLKSRLKLYE</sequence>
<dbReference type="OrthoDB" id="1494789at2"/>
<reference evidence="1 2" key="1">
    <citation type="submission" date="2017-04" db="EMBL/GenBank/DDBJ databases">
        <title>Complete genome sequence of Flavobacterium kingsejong AJ004.</title>
        <authorList>
            <person name="Lee P.C."/>
        </authorList>
    </citation>
    <scope>NUCLEOTIDE SEQUENCE [LARGE SCALE GENOMIC DNA]</scope>
    <source>
        <strain evidence="1 2">AJ004</strain>
    </source>
</reference>